<feature type="domain" description="PLD phosphodiesterase" evidence="2">
    <location>
        <begin position="200"/>
        <end position="227"/>
    </location>
</feature>
<evidence type="ECO:0000259" key="2">
    <source>
        <dbReference type="PROSITE" id="PS50035"/>
    </source>
</evidence>
<comment type="caution">
    <text evidence="3">The sequence shown here is derived from an EMBL/GenBank/DDBJ whole genome shotgun (WGS) entry which is preliminary data.</text>
</comment>
<dbReference type="SUPFAM" id="SSF56024">
    <property type="entry name" value="Phospholipase D/nuclease"/>
    <property type="match status" value="1"/>
</dbReference>
<proteinExistence type="predicted"/>
<dbReference type="NCBIfam" id="NF038319">
    <property type="entry name" value="DISARM_DrmC_I"/>
    <property type="match status" value="1"/>
</dbReference>
<name>A0ABT0K2I4_9ACTN</name>
<dbReference type="InterPro" id="IPR047955">
    <property type="entry name" value="DrmC-like"/>
</dbReference>
<keyword evidence="4" id="KW-1185">Reference proteome</keyword>
<protein>
    <submittedName>
        <fullName evidence="3">DISARM system phospholipase D-like protein DrmC</fullName>
    </submittedName>
</protein>
<organism evidence="3 4">
    <name type="scientific">Frankia umida</name>
    <dbReference type="NCBI Taxonomy" id="573489"/>
    <lineage>
        <taxon>Bacteria</taxon>
        <taxon>Bacillati</taxon>
        <taxon>Actinomycetota</taxon>
        <taxon>Actinomycetes</taxon>
        <taxon>Frankiales</taxon>
        <taxon>Frankiaceae</taxon>
        <taxon>Frankia</taxon>
    </lineage>
</organism>
<dbReference type="Gene3D" id="3.30.870.10">
    <property type="entry name" value="Endonuclease Chain A"/>
    <property type="match status" value="1"/>
</dbReference>
<gene>
    <name evidence="3" type="primary">drmC</name>
    <name evidence="3" type="ORF">MXD59_18460</name>
</gene>
<dbReference type="CDD" id="cd09132">
    <property type="entry name" value="PLDc_unchar4"/>
    <property type="match status" value="1"/>
</dbReference>
<feature type="region of interest" description="Disordered" evidence="1">
    <location>
        <begin position="16"/>
        <end position="46"/>
    </location>
</feature>
<dbReference type="Pfam" id="PF13091">
    <property type="entry name" value="PLDc_2"/>
    <property type="match status" value="1"/>
</dbReference>
<reference evidence="3 4" key="1">
    <citation type="submission" date="2022-04" db="EMBL/GenBank/DDBJ databases">
        <title>Genome diversity in the genus Frankia.</title>
        <authorList>
            <person name="Carlos-Shanley C."/>
            <person name="Hahn D."/>
        </authorList>
    </citation>
    <scope>NUCLEOTIDE SEQUENCE [LARGE SCALE GENOMIC DNA]</scope>
    <source>
        <strain evidence="3 4">Ag45/Mut15</strain>
    </source>
</reference>
<dbReference type="Proteomes" id="UP001201873">
    <property type="component" value="Unassembled WGS sequence"/>
</dbReference>
<evidence type="ECO:0000313" key="4">
    <source>
        <dbReference type="Proteomes" id="UP001201873"/>
    </source>
</evidence>
<accession>A0ABT0K2I4</accession>
<dbReference type="InterPro" id="IPR001736">
    <property type="entry name" value="PLipase_D/transphosphatidylase"/>
</dbReference>
<dbReference type="PROSITE" id="PS50035">
    <property type="entry name" value="PLD"/>
    <property type="match status" value="1"/>
</dbReference>
<evidence type="ECO:0000313" key="3">
    <source>
        <dbReference type="EMBL" id="MCK9877734.1"/>
    </source>
</evidence>
<sequence length="281" mass="28963">MAAVAAAVRELGPTRLGQLADRIDPPAGQVREGTDPTAPSGSSGQDAATVAAVAGASARQAVQAVLAARRAERIAPVPAAVYLRGVAAGYGLRAQESQVEAVWSGPGSHTVPVRATARVLMELVTEATTELMLMTYAARPYPPLLTALDTAIARGVAVSVVVETLQGAGSGLAGSEPAAAFAQVRGIDLWHWPTARRPRPGARMHAKIAVADRRLLLVSSANLTLTGVEDSIEAGLLVRGGIPPRRAAEHVHALRASGELARLAVSPGPPPTSTRQRETPP</sequence>
<dbReference type="EMBL" id="JALKFT010000020">
    <property type="protein sequence ID" value="MCK9877734.1"/>
    <property type="molecule type" value="Genomic_DNA"/>
</dbReference>
<evidence type="ECO:0000256" key="1">
    <source>
        <dbReference type="SAM" id="MobiDB-lite"/>
    </source>
</evidence>
<dbReference type="InterPro" id="IPR025202">
    <property type="entry name" value="PLD-like_dom"/>
</dbReference>